<feature type="domain" description="Glycoside hydrolase family 31 N-terminal" evidence="4">
    <location>
        <begin position="18"/>
        <end position="185"/>
    </location>
</feature>
<dbReference type="Gene3D" id="2.60.40.1760">
    <property type="entry name" value="glycosyl hydrolase (family 31)"/>
    <property type="match status" value="1"/>
</dbReference>
<reference evidence="6 7" key="1">
    <citation type="submission" date="2013-03" db="EMBL/GenBank/DDBJ databases">
        <title>The Genome Sequence of Exophiala aquamarina CBS 119918.</title>
        <authorList>
            <consortium name="The Broad Institute Genomics Platform"/>
            <person name="Cuomo C."/>
            <person name="de Hoog S."/>
            <person name="Gorbushina A."/>
            <person name="Walker B."/>
            <person name="Young S.K."/>
            <person name="Zeng Q."/>
            <person name="Gargeya S."/>
            <person name="Fitzgerald M."/>
            <person name="Haas B."/>
            <person name="Abouelleil A."/>
            <person name="Allen A.W."/>
            <person name="Alvarado L."/>
            <person name="Arachchi H.M."/>
            <person name="Berlin A.M."/>
            <person name="Chapman S.B."/>
            <person name="Gainer-Dewar J."/>
            <person name="Goldberg J."/>
            <person name="Griggs A."/>
            <person name="Gujja S."/>
            <person name="Hansen M."/>
            <person name="Howarth C."/>
            <person name="Imamovic A."/>
            <person name="Ireland A."/>
            <person name="Larimer J."/>
            <person name="McCowan C."/>
            <person name="Murphy C."/>
            <person name="Pearson M."/>
            <person name="Poon T.W."/>
            <person name="Priest M."/>
            <person name="Roberts A."/>
            <person name="Saif S."/>
            <person name="Shea T."/>
            <person name="Sisk P."/>
            <person name="Sykes S."/>
            <person name="Wortman J."/>
            <person name="Nusbaum C."/>
            <person name="Birren B."/>
        </authorList>
    </citation>
    <scope>NUCLEOTIDE SEQUENCE [LARGE SCALE GENOMIC DNA]</scope>
    <source>
        <strain evidence="6 7">CBS 119918</strain>
    </source>
</reference>
<dbReference type="STRING" id="1182545.A0A072PDL8"/>
<dbReference type="InterPro" id="IPR011013">
    <property type="entry name" value="Gal_mutarotase_sf_dom"/>
</dbReference>
<evidence type="ECO:0000259" key="3">
    <source>
        <dbReference type="Pfam" id="PF01055"/>
    </source>
</evidence>
<comment type="caution">
    <text evidence="6">The sequence shown here is derived from an EMBL/GenBank/DDBJ whole genome shotgun (WGS) entry which is preliminary data.</text>
</comment>
<dbReference type="Pfam" id="PF13802">
    <property type="entry name" value="Gal_mutarotas_2"/>
    <property type="match status" value="1"/>
</dbReference>
<comment type="similarity">
    <text evidence="1 2">Belongs to the glycosyl hydrolase 31 family.</text>
</comment>
<evidence type="ECO:0000259" key="5">
    <source>
        <dbReference type="Pfam" id="PF21365"/>
    </source>
</evidence>
<dbReference type="PANTHER" id="PTHR43863">
    <property type="entry name" value="HYDROLASE, PUTATIVE (AFU_ORTHOLOGUE AFUA_1G03140)-RELATED"/>
    <property type="match status" value="1"/>
</dbReference>
<dbReference type="Pfam" id="PF21365">
    <property type="entry name" value="Glyco_hydro_31_3rd"/>
    <property type="match status" value="1"/>
</dbReference>
<feature type="domain" description="Glycoside hydrolase family 31 TIM barrel" evidence="3">
    <location>
        <begin position="231"/>
        <end position="566"/>
    </location>
</feature>
<evidence type="ECO:0000313" key="7">
    <source>
        <dbReference type="Proteomes" id="UP000027920"/>
    </source>
</evidence>
<accession>A0A072PDL8</accession>
<dbReference type="Gene3D" id="2.60.40.1180">
    <property type="entry name" value="Golgi alpha-mannosidase II"/>
    <property type="match status" value="1"/>
</dbReference>
<evidence type="ECO:0000256" key="1">
    <source>
        <dbReference type="ARBA" id="ARBA00007806"/>
    </source>
</evidence>
<evidence type="ECO:0000259" key="4">
    <source>
        <dbReference type="Pfam" id="PF13802"/>
    </source>
</evidence>
<dbReference type="RefSeq" id="XP_013260432.1">
    <property type="nucleotide sequence ID" value="XM_013404978.1"/>
</dbReference>
<dbReference type="OrthoDB" id="10070917at2759"/>
<keyword evidence="2" id="KW-0326">Glycosidase</keyword>
<evidence type="ECO:0000256" key="2">
    <source>
        <dbReference type="RuleBase" id="RU361185"/>
    </source>
</evidence>
<dbReference type="GO" id="GO:0005975">
    <property type="term" value="P:carbohydrate metabolic process"/>
    <property type="evidence" value="ECO:0007669"/>
    <property type="project" value="InterPro"/>
</dbReference>
<dbReference type="Proteomes" id="UP000027920">
    <property type="component" value="Unassembled WGS sequence"/>
</dbReference>
<dbReference type="SUPFAM" id="SSF74650">
    <property type="entry name" value="Galactose mutarotase-like"/>
    <property type="match status" value="1"/>
</dbReference>
<dbReference type="SUPFAM" id="SSF51011">
    <property type="entry name" value="Glycosyl hydrolase domain"/>
    <property type="match status" value="1"/>
</dbReference>
<dbReference type="InterPro" id="IPR017853">
    <property type="entry name" value="GH"/>
</dbReference>
<dbReference type="PANTHER" id="PTHR43863:SF2">
    <property type="entry name" value="MALTASE-GLUCOAMYLASE"/>
    <property type="match status" value="1"/>
</dbReference>
<dbReference type="AlphaFoldDB" id="A0A072PDL8"/>
<dbReference type="GeneID" id="25280685"/>
<name>A0A072PDL8_9EURO</name>
<keyword evidence="2 6" id="KW-0378">Hydrolase</keyword>
<dbReference type="Pfam" id="PF01055">
    <property type="entry name" value="Glyco_hydro_31_2nd"/>
    <property type="match status" value="1"/>
</dbReference>
<keyword evidence="7" id="KW-1185">Reference proteome</keyword>
<dbReference type="CDD" id="cd14752">
    <property type="entry name" value="GH31_N"/>
    <property type="match status" value="1"/>
</dbReference>
<dbReference type="InterPro" id="IPR000322">
    <property type="entry name" value="Glyco_hydro_31_TIM"/>
</dbReference>
<gene>
    <name evidence="6" type="ORF">A1O9_05763</name>
</gene>
<dbReference type="SUPFAM" id="SSF51445">
    <property type="entry name" value="(Trans)glycosidases"/>
    <property type="match status" value="1"/>
</dbReference>
<dbReference type="VEuPathDB" id="FungiDB:A1O9_05763"/>
<dbReference type="InterPro" id="IPR051816">
    <property type="entry name" value="Glycosyl_Hydrolase_31"/>
</dbReference>
<protein>
    <submittedName>
        <fullName evidence="6">Alpha-D-xyloside xylohydrolase</fullName>
    </submittedName>
</protein>
<dbReference type="InterPro" id="IPR013780">
    <property type="entry name" value="Glyco_hydro_b"/>
</dbReference>
<dbReference type="GO" id="GO:0030246">
    <property type="term" value="F:carbohydrate binding"/>
    <property type="evidence" value="ECO:0007669"/>
    <property type="project" value="InterPro"/>
</dbReference>
<feature type="domain" description="Glycosyl hydrolase family 31 C-terminal" evidence="5">
    <location>
        <begin position="577"/>
        <end position="664"/>
    </location>
</feature>
<dbReference type="InterPro" id="IPR048395">
    <property type="entry name" value="Glyco_hydro_31_C"/>
</dbReference>
<proteinExistence type="inferred from homology"/>
<evidence type="ECO:0000313" key="6">
    <source>
        <dbReference type="EMBL" id="KEF57842.1"/>
    </source>
</evidence>
<organism evidence="6 7">
    <name type="scientific">Exophiala aquamarina CBS 119918</name>
    <dbReference type="NCBI Taxonomy" id="1182545"/>
    <lineage>
        <taxon>Eukaryota</taxon>
        <taxon>Fungi</taxon>
        <taxon>Dikarya</taxon>
        <taxon>Ascomycota</taxon>
        <taxon>Pezizomycotina</taxon>
        <taxon>Eurotiomycetes</taxon>
        <taxon>Chaetothyriomycetidae</taxon>
        <taxon>Chaetothyriales</taxon>
        <taxon>Herpotrichiellaceae</taxon>
        <taxon>Exophiala</taxon>
    </lineage>
</organism>
<dbReference type="CDD" id="cd06591">
    <property type="entry name" value="GH31_xylosidase_XylS"/>
    <property type="match status" value="1"/>
</dbReference>
<sequence>MLLSKDNVLHFTYDSELVQIEAWGPNAFRVRATKFHTLPADKWALIETPPPATPSITIKEDHATIANGNIEATISSKGKIVIKNAKGELLLEEYARNRNDLSDPKCSSLNVEGREFKPLLGGDYHLTYRLESIDPKEKLYGMGQYQQQFLDLKGLDLEMAQRNSQASVPFMLSSLGYGFLWNNPAVGRAVLGKNTMSFEALSTKVLDYWIVCADTPAQIVEAYADVTGKVPMMPEYGLGFWQCKLRYQTQEELLDVAREYKKRNLPLDVIVVDFFHWPKQGEWKFDPTYWKDPDAMIKELQSMNIELLVSIWPTVDKTSENFKHMLEHGLLIRQDRGLRTSMDFQGDTIHADFTNPEARDFVWKVAKKNYYDKGVKLFWLDEAEPEYNVYDFDVYRYHSGSVLSTGNAYPVEYAKAFYEGMTNDGKQENVVNLIRCAWAGSQRYGALLWSGDIASSWKAFKDQFAAGLNVGIAGLPWWTTDIGGFLGGNPTYPEFRELCTRWFQYGCFCPVFRLHGDREPQQPQQGTTGGATCLSGAPNEIWSFGEESYEIMKKYLHLREKLRPYIREVMKQAHEKGSPVIRTLFYEFPQDKQCWEVDDQYFFGHRYLVAPVLNAGQSKREVYLPKGAKWKRFDDGEVKNAEELEGGKVVEVECPLAVMPVFERV</sequence>
<dbReference type="InterPro" id="IPR025887">
    <property type="entry name" value="Glyco_hydro_31_N_dom"/>
</dbReference>
<dbReference type="Gene3D" id="3.20.20.80">
    <property type="entry name" value="Glycosidases"/>
    <property type="match status" value="1"/>
</dbReference>
<dbReference type="EMBL" id="AMGV01000004">
    <property type="protein sequence ID" value="KEF57842.1"/>
    <property type="molecule type" value="Genomic_DNA"/>
</dbReference>
<dbReference type="GO" id="GO:0004553">
    <property type="term" value="F:hydrolase activity, hydrolyzing O-glycosyl compounds"/>
    <property type="evidence" value="ECO:0007669"/>
    <property type="project" value="InterPro"/>
</dbReference>
<dbReference type="HOGENOM" id="CLU_000631_7_3_1"/>